<dbReference type="SUPFAM" id="SSF47203">
    <property type="entry name" value="Acyl-CoA dehydrogenase C-terminal domain-like"/>
    <property type="match status" value="1"/>
</dbReference>
<evidence type="ECO:0008006" key="10">
    <source>
        <dbReference type="Google" id="ProtNLM"/>
    </source>
</evidence>
<dbReference type="EMBL" id="FAOZ01000008">
    <property type="protein sequence ID" value="CUU56725.1"/>
    <property type="molecule type" value="Genomic_DNA"/>
</dbReference>
<evidence type="ECO:0000256" key="5">
    <source>
        <dbReference type="ARBA" id="ARBA00023002"/>
    </source>
</evidence>
<evidence type="ECO:0000259" key="6">
    <source>
        <dbReference type="Pfam" id="PF00441"/>
    </source>
</evidence>
<organism evidence="8 9">
    <name type="scientific">Parafrankia irregularis</name>
    <dbReference type="NCBI Taxonomy" id="795642"/>
    <lineage>
        <taxon>Bacteria</taxon>
        <taxon>Bacillati</taxon>
        <taxon>Actinomycetota</taxon>
        <taxon>Actinomycetes</taxon>
        <taxon>Frankiales</taxon>
        <taxon>Frankiaceae</taxon>
        <taxon>Parafrankia</taxon>
    </lineage>
</organism>
<evidence type="ECO:0000313" key="8">
    <source>
        <dbReference type="EMBL" id="CUU56725.1"/>
    </source>
</evidence>
<dbReference type="InterPro" id="IPR009100">
    <property type="entry name" value="AcylCoA_DH/oxidase_NM_dom_sf"/>
</dbReference>
<dbReference type="InterPro" id="IPR036250">
    <property type="entry name" value="AcylCo_DH-like_C"/>
</dbReference>
<keyword evidence="9" id="KW-1185">Reference proteome</keyword>
<comment type="similarity">
    <text evidence="2">Belongs to the acyl-CoA dehydrogenase family.</text>
</comment>
<dbReference type="PANTHER" id="PTHR43884">
    <property type="entry name" value="ACYL-COA DEHYDROGENASE"/>
    <property type="match status" value="1"/>
</dbReference>
<evidence type="ECO:0000256" key="4">
    <source>
        <dbReference type="ARBA" id="ARBA00022827"/>
    </source>
</evidence>
<protein>
    <recommendedName>
        <fullName evidence="10">Acyl-CoA dehydrogenase</fullName>
    </recommendedName>
</protein>
<comment type="cofactor">
    <cofactor evidence="1">
        <name>FAD</name>
        <dbReference type="ChEBI" id="CHEBI:57692"/>
    </cofactor>
</comment>
<accession>A0A0S4QM50</accession>
<feature type="domain" description="Acyl-CoA dehydrogenase/oxidase C-terminal" evidence="6">
    <location>
        <begin position="242"/>
        <end position="364"/>
    </location>
</feature>
<dbReference type="Proteomes" id="UP000198802">
    <property type="component" value="Unassembled WGS sequence"/>
</dbReference>
<dbReference type="AlphaFoldDB" id="A0A0S4QM50"/>
<dbReference type="PANTHER" id="PTHR43884:SF20">
    <property type="entry name" value="ACYL-COA DEHYDROGENASE FADE28"/>
    <property type="match status" value="1"/>
</dbReference>
<keyword evidence="4" id="KW-0274">FAD</keyword>
<dbReference type="InterPro" id="IPR037069">
    <property type="entry name" value="AcylCoA_DH/ox_N_sf"/>
</dbReference>
<dbReference type="GO" id="GO:0050660">
    <property type="term" value="F:flavin adenine dinucleotide binding"/>
    <property type="evidence" value="ECO:0007669"/>
    <property type="project" value="InterPro"/>
</dbReference>
<keyword evidence="5" id="KW-0560">Oxidoreductase</keyword>
<dbReference type="SUPFAM" id="SSF56645">
    <property type="entry name" value="Acyl-CoA dehydrogenase NM domain-like"/>
    <property type="match status" value="1"/>
</dbReference>
<dbReference type="InterPro" id="IPR009075">
    <property type="entry name" value="AcylCo_DH/oxidase_C"/>
</dbReference>
<evidence type="ECO:0000313" key="9">
    <source>
        <dbReference type="Proteomes" id="UP000198802"/>
    </source>
</evidence>
<sequence>MHFALSDEQQELARAVRQLVDRRAAVLGTRDAAASGLGYDDILWKTLCTQIGGAALAIPQEYGGAGATLLESHVILEQLGATLTPSPYLGSAVLAAQAVLGAAGPEHRERLLPALADGTVGALAWADRTGRWRTDGAGVRATPTGRGTGTWDGGWRLSGRSTLVLDGSHAEILLTVAESPDGLDLFEVDPTSPGVTRTRVRALDLTLDLATVTFDEVPAVALTSEDAGVGPALRHLHAVAATAVTALQVGGAQRALDRTVGHLRDRVQFGRPLGSFQALKHRAADMFVAVETARSMSWAAAWAAAHDPADLPLRAALAKAWCSEAFAAVAGESIQLHGGIAITWEDDTQLYFKRAHATGQLFGQAHEHRKLLLDDPR</sequence>
<dbReference type="CDD" id="cd00567">
    <property type="entry name" value="ACAD"/>
    <property type="match status" value="1"/>
</dbReference>
<gene>
    <name evidence="8" type="ORF">Ga0074812_108253</name>
</gene>
<dbReference type="Gene3D" id="1.20.140.10">
    <property type="entry name" value="Butyryl-CoA Dehydrogenase, subunit A, domain 3"/>
    <property type="match status" value="1"/>
</dbReference>
<keyword evidence="3" id="KW-0285">Flavoprotein</keyword>
<evidence type="ECO:0000259" key="7">
    <source>
        <dbReference type="Pfam" id="PF02771"/>
    </source>
</evidence>
<dbReference type="GO" id="GO:0003995">
    <property type="term" value="F:acyl-CoA dehydrogenase activity"/>
    <property type="evidence" value="ECO:0007669"/>
    <property type="project" value="TreeGrafter"/>
</dbReference>
<evidence type="ECO:0000256" key="2">
    <source>
        <dbReference type="ARBA" id="ARBA00009347"/>
    </source>
</evidence>
<dbReference type="InterPro" id="IPR046373">
    <property type="entry name" value="Acyl-CoA_Oxase/DH_mid-dom_sf"/>
</dbReference>
<dbReference type="InterPro" id="IPR013786">
    <property type="entry name" value="AcylCoA_DH/ox_N"/>
</dbReference>
<dbReference type="Gene3D" id="1.10.540.10">
    <property type="entry name" value="Acyl-CoA dehydrogenase/oxidase, N-terminal domain"/>
    <property type="match status" value="1"/>
</dbReference>
<reference evidence="9" key="1">
    <citation type="submission" date="2015-11" db="EMBL/GenBank/DDBJ databases">
        <authorList>
            <person name="Varghese N."/>
        </authorList>
    </citation>
    <scope>NUCLEOTIDE SEQUENCE [LARGE SCALE GENOMIC DNA]</scope>
    <source>
        <strain evidence="9">DSM 45899</strain>
    </source>
</reference>
<dbReference type="Pfam" id="PF00441">
    <property type="entry name" value="Acyl-CoA_dh_1"/>
    <property type="match status" value="1"/>
</dbReference>
<dbReference type="Pfam" id="PF02771">
    <property type="entry name" value="Acyl-CoA_dh_N"/>
    <property type="match status" value="1"/>
</dbReference>
<name>A0A0S4QM50_9ACTN</name>
<dbReference type="Gene3D" id="2.40.110.10">
    <property type="entry name" value="Butyryl-CoA Dehydrogenase, subunit A, domain 2"/>
    <property type="match status" value="1"/>
</dbReference>
<evidence type="ECO:0000256" key="3">
    <source>
        <dbReference type="ARBA" id="ARBA00022630"/>
    </source>
</evidence>
<evidence type="ECO:0000256" key="1">
    <source>
        <dbReference type="ARBA" id="ARBA00001974"/>
    </source>
</evidence>
<proteinExistence type="inferred from homology"/>
<feature type="domain" description="Acyl-CoA dehydrogenase/oxidase N-terminal" evidence="7">
    <location>
        <begin position="6"/>
        <end position="118"/>
    </location>
</feature>
<dbReference type="RefSeq" id="WP_091277419.1">
    <property type="nucleotide sequence ID" value="NZ_FAOZ01000008.1"/>
</dbReference>